<dbReference type="CDD" id="cd05269">
    <property type="entry name" value="TMR_SDR_a"/>
    <property type="match status" value="1"/>
</dbReference>
<dbReference type="Proteomes" id="UP001232063">
    <property type="component" value="Unassembled WGS sequence"/>
</dbReference>
<dbReference type="PANTHER" id="PTHR43162:SF1">
    <property type="entry name" value="PRESTALK A DIFFERENTIATION PROTEIN A"/>
    <property type="match status" value="1"/>
</dbReference>
<proteinExistence type="predicted"/>
<feature type="domain" description="NmrA-like" evidence="1">
    <location>
        <begin position="9"/>
        <end position="258"/>
    </location>
</feature>
<dbReference type="Pfam" id="PF05368">
    <property type="entry name" value="NmrA"/>
    <property type="match status" value="1"/>
</dbReference>
<reference evidence="2" key="1">
    <citation type="submission" date="2023-05" db="EMBL/GenBank/DDBJ databases">
        <authorList>
            <person name="Zhang X."/>
        </authorList>
    </citation>
    <scope>NUCLEOTIDE SEQUENCE</scope>
    <source>
        <strain evidence="2">BD1B2-1</strain>
    </source>
</reference>
<dbReference type="RefSeq" id="WP_314515530.1">
    <property type="nucleotide sequence ID" value="NZ_JASJOU010000011.1"/>
</dbReference>
<keyword evidence="3" id="KW-1185">Reference proteome</keyword>
<dbReference type="PANTHER" id="PTHR43162">
    <property type="match status" value="1"/>
</dbReference>
<organism evidence="2 3">
    <name type="scientific">Xanthocytophaga agilis</name>
    <dbReference type="NCBI Taxonomy" id="3048010"/>
    <lineage>
        <taxon>Bacteria</taxon>
        <taxon>Pseudomonadati</taxon>
        <taxon>Bacteroidota</taxon>
        <taxon>Cytophagia</taxon>
        <taxon>Cytophagales</taxon>
        <taxon>Rhodocytophagaceae</taxon>
        <taxon>Xanthocytophaga</taxon>
    </lineage>
</organism>
<dbReference type="EC" id="1.6.5.2" evidence="2"/>
<sequence>MTTSNIPSILITGATGTIGSELARQLSAQGIPFRALVRSLENTRELASLAGAELIVGDMSNDKSIEKALTGIEKAFLLTNSSEQAEQLQLNFVDSAMRAGVRHIVKLSQFAADVNSPVRFLRYHAAVEQRIKESGIDYTFLRPNLFMQGLFGFRESIAKQNKFFASVGESKISLVDIRDIAAVAAKALTNPRHESKIYNLTGPQALSHQEIAEYLSHELKRSILFINVSPEDMRNALLSVGFPEWQADGLIEDYAHYARGEASAISSDIEVITGKSARSFDNFVKEYASLFS</sequence>
<dbReference type="InterPro" id="IPR051604">
    <property type="entry name" value="Ergot_Alk_Oxidoreductase"/>
</dbReference>
<dbReference type="InterPro" id="IPR008030">
    <property type="entry name" value="NmrA-like"/>
</dbReference>
<dbReference type="InterPro" id="IPR036291">
    <property type="entry name" value="NAD(P)-bd_dom_sf"/>
</dbReference>
<evidence type="ECO:0000313" key="2">
    <source>
        <dbReference type="EMBL" id="MDJ1504344.1"/>
    </source>
</evidence>
<name>A0AAE3R5W8_9BACT</name>
<evidence type="ECO:0000259" key="1">
    <source>
        <dbReference type="Pfam" id="PF05368"/>
    </source>
</evidence>
<dbReference type="Gene3D" id="3.90.25.10">
    <property type="entry name" value="UDP-galactose 4-epimerase, domain 1"/>
    <property type="match status" value="1"/>
</dbReference>
<accession>A0AAE3R5W8</accession>
<gene>
    <name evidence="2" type="ORF">QNI22_27035</name>
</gene>
<comment type="caution">
    <text evidence="2">The sequence shown here is derived from an EMBL/GenBank/DDBJ whole genome shotgun (WGS) entry which is preliminary data.</text>
</comment>
<dbReference type="Gene3D" id="3.40.50.720">
    <property type="entry name" value="NAD(P)-binding Rossmann-like Domain"/>
    <property type="match status" value="1"/>
</dbReference>
<dbReference type="GO" id="GO:0003955">
    <property type="term" value="F:NAD(P)H dehydrogenase (quinone) activity"/>
    <property type="evidence" value="ECO:0007669"/>
    <property type="project" value="UniProtKB-EC"/>
</dbReference>
<evidence type="ECO:0000313" key="3">
    <source>
        <dbReference type="Proteomes" id="UP001232063"/>
    </source>
</evidence>
<keyword evidence="2" id="KW-0560">Oxidoreductase</keyword>
<dbReference type="EMBL" id="JASJOU010000011">
    <property type="protein sequence ID" value="MDJ1504344.1"/>
    <property type="molecule type" value="Genomic_DNA"/>
</dbReference>
<dbReference type="AlphaFoldDB" id="A0AAE3R5W8"/>
<dbReference type="SUPFAM" id="SSF51735">
    <property type="entry name" value="NAD(P)-binding Rossmann-fold domains"/>
    <property type="match status" value="1"/>
</dbReference>
<protein>
    <submittedName>
        <fullName evidence="2">SDR family oxidoreductase</fullName>
        <ecNumber evidence="2">1.6.5.2</ecNumber>
    </submittedName>
</protein>